<organism evidence="2 3">
    <name type="scientific">Desulfotignum phosphitoxidans DSM 13687</name>
    <dbReference type="NCBI Taxonomy" id="1286635"/>
    <lineage>
        <taxon>Bacteria</taxon>
        <taxon>Pseudomonadati</taxon>
        <taxon>Thermodesulfobacteriota</taxon>
        <taxon>Desulfobacteria</taxon>
        <taxon>Desulfobacterales</taxon>
        <taxon>Desulfobacteraceae</taxon>
        <taxon>Desulfotignum</taxon>
    </lineage>
</organism>
<protein>
    <recommendedName>
        <fullName evidence="1">Polymerase nucleotidyl transferase domain-containing protein</fullName>
    </recommendedName>
</protein>
<reference evidence="2 3" key="1">
    <citation type="journal article" date="2013" name="Genome Announc.">
        <title>Draft Genome Sequence of Desulfotignum phosphitoxidans DSM 13687 Strain FiPS-3.</title>
        <authorList>
            <person name="Poehlein A."/>
            <person name="Daniel R."/>
            <person name="Simeonova D.D."/>
        </authorList>
    </citation>
    <scope>NUCLEOTIDE SEQUENCE [LARGE SCALE GENOMIC DNA]</scope>
    <source>
        <strain evidence="2 3">DSM 13687</strain>
    </source>
</reference>
<dbReference type="AlphaFoldDB" id="S0FZE5"/>
<comment type="caution">
    <text evidence="2">The sequence shown here is derived from an EMBL/GenBank/DDBJ whole genome shotgun (WGS) entry which is preliminary data.</text>
</comment>
<keyword evidence="3" id="KW-1185">Reference proteome</keyword>
<evidence type="ECO:0000313" key="2">
    <source>
        <dbReference type="EMBL" id="EMS80035.1"/>
    </source>
</evidence>
<evidence type="ECO:0000313" key="3">
    <source>
        <dbReference type="Proteomes" id="UP000014216"/>
    </source>
</evidence>
<dbReference type="RefSeq" id="WP_006965366.1">
    <property type="nucleotide sequence ID" value="NZ_APJX01000003.1"/>
</dbReference>
<dbReference type="GO" id="GO:0016779">
    <property type="term" value="F:nucleotidyltransferase activity"/>
    <property type="evidence" value="ECO:0007669"/>
    <property type="project" value="InterPro"/>
</dbReference>
<dbReference type="Pfam" id="PF01909">
    <property type="entry name" value="NTP_transf_2"/>
    <property type="match status" value="1"/>
</dbReference>
<proteinExistence type="predicted"/>
<dbReference type="EMBL" id="APJX01000003">
    <property type="protein sequence ID" value="EMS80035.1"/>
    <property type="molecule type" value="Genomic_DNA"/>
</dbReference>
<dbReference type="CDD" id="cd05403">
    <property type="entry name" value="NT_KNTase_like"/>
    <property type="match status" value="1"/>
</dbReference>
<feature type="domain" description="Polymerase nucleotidyl transferase" evidence="1">
    <location>
        <begin position="61"/>
        <end position="114"/>
    </location>
</feature>
<dbReference type="Proteomes" id="UP000014216">
    <property type="component" value="Unassembled WGS sequence"/>
</dbReference>
<gene>
    <name evidence="2" type="ORF">Dpo_3c01780</name>
</gene>
<dbReference type="PATRIC" id="fig|1286635.3.peg.1743"/>
<dbReference type="InterPro" id="IPR043519">
    <property type="entry name" value="NT_sf"/>
</dbReference>
<name>S0FZE5_9BACT</name>
<evidence type="ECO:0000259" key="1">
    <source>
        <dbReference type="Pfam" id="PF01909"/>
    </source>
</evidence>
<dbReference type="Gene3D" id="3.30.460.10">
    <property type="entry name" value="Beta Polymerase, domain 2"/>
    <property type="match status" value="1"/>
</dbReference>
<dbReference type="InterPro" id="IPR002934">
    <property type="entry name" value="Polymerase_NTP_transf_dom"/>
</dbReference>
<dbReference type="SUPFAM" id="SSF81301">
    <property type="entry name" value="Nucleotidyltransferase"/>
    <property type="match status" value="1"/>
</dbReference>
<sequence>MAEYSGFEKIYDIIAIINLIIPVCLKIKNVVSMNYRQDLNQQMNETLSRNEIISLIKAEKPFLKENFGVIHIGIFGSYAKDRQTFDSDIDFLVEFEEPRFDWIAGLNIYLEKKWIPFQNLIWSICPGMMLMGKGCRRPA</sequence>
<accession>S0FZE5</accession>